<name>A0A0S4JUY6_BODSA</name>
<evidence type="ECO:0008006" key="5">
    <source>
        <dbReference type="Google" id="ProtNLM"/>
    </source>
</evidence>
<feature type="region of interest" description="Disordered" evidence="1">
    <location>
        <begin position="651"/>
        <end position="678"/>
    </location>
</feature>
<organism evidence="3 4">
    <name type="scientific">Bodo saltans</name>
    <name type="common">Flagellated protozoan</name>
    <dbReference type="NCBI Taxonomy" id="75058"/>
    <lineage>
        <taxon>Eukaryota</taxon>
        <taxon>Discoba</taxon>
        <taxon>Euglenozoa</taxon>
        <taxon>Kinetoplastea</taxon>
        <taxon>Metakinetoplastina</taxon>
        <taxon>Eubodonida</taxon>
        <taxon>Bodonidae</taxon>
        <taxon>Bodo</taxon>
    </lineage>
</organism>
<proteinExistence type="predicted"/>
<evidence type="ECO:0000256" key="1">
    <source>
        <dbReference type="SAM" id="MobiDB-lite"/>
    </source>
</evidence>
<evidence type="ECO:0000313" key="3">
    <source>
        <dbReference type="EMBL" id="CUG92919.1"/>
    </source>
</evidence>
<feature type="compositionally biased region" description="Polar residues" evidence="1">
    <location>
        <begin position="669"/>
        <end position="678"/>
    </location>
</feature>
<accession>A0A0S4JUY6</accession>
<sequence length="678" mass="75097">MLPRWVRRFILVCLTVSPMYLLAPPQHRVASDQATRMMKITTIVDHGGHSIEQQQQVEQRLSSNETNSDPSHLLDFVACSALPAHLSCLVPAAPARKTTGENKGDCMLSYFAATQLSCNWKGNPSDVQNISSKIHTKSDDHHQPNHAIMRSNNSTTTLPQASLCPCNRKRTSLVSNVVITTKYRGGILRDLTAFTQLSRVINNNNNGLDDHHHHFSASSTTTSSWALVDASNIGYTSHICNKTLHPKYPASNIGYTSHICNKTLHPKYPARLHQQLEMYLRGDDIRSSPVIAPPRTETQNSEVAGTTGHFALPSKNQSIDQLEEPISLSRRVALLLPWTCQSLAANKNSISSALQYNSLNSSTAAHIDIPVFYAFEKFSCVAGHALELLLNGIGQYVTDGLDRQRVPWIVPCSDSWTDAASPVDTPNPPLVWTQFFLELNEGVGYPIVPVDIEMFLDVERRTKVLTFAKVYFATSNLSMNMFCFQPVIAKTLWPLAEAAARRRGLVAPCVNDTQACSSGARRGVGWLKMFRGNVTLSAPLAPSYSPQRTFMPSESFEAHLQRHAVHIMPSGGPLLERMWHVNTADLIVTTWGSTTTIVSLLLLPRLQLAALLAESSSARQLVPKTRRLLVFIHSSYCDEVSRLFPDLQCPSAASSRDRPSSKSRRKHASVQQLLPSQR</sequence>
<dbReference type="Proteomes" id="UP000051952">
    <property type="component" value="Unassembled WGS sequence"/>
</dbReference>
<feature type="signal peptide" evidence="2">
    <location>
        <begin position="1"/>
        <end position="21"/>
    </location>
</feature>
<evidence type="ECO:0000256" key="2">
    <source>
        <dbReference type="SAM" id="SignalP"/>
    </source>
</evidence>
<protein>
    <recommendedName>
        <fullName evidence="5">Membrane-associated protein</fullName>
    </recommendedName>
</protein>
<feature type="non-terminal residue" evidence="3">
    <location>
        <position position="678"/>
    </location>
</feature>
<evidence type="ECO:0000313" key="4">
    <source>
        <dbReference type="Proteomes" id="UP000051952"/>
    </source>
</evidence>
<dbReference type="VEuPathDB" id="TriTrypDB:BSAL_39825"/>
<reference evidence="4" key="1">
    <citation type="submission" date="2015-09" db="EMBL/GenBank/DDBJ databases">
        <authorList>
            <consortium name="Pathogen Informatics"/>
        </authorList>
    </citation>
    <scope>NUCLEOTIDE SEQUENCE [LARGE SCALE GENOMIC DNA]</scope>
    <source>
        <strain evidence="4">Lake Konstanz</strain>
    </source>
</reference>
<dbReference type="AlphaFoldDB" id="A0A0S4JUY6"/>
<gene>
    <name evidence="3" type="ORF">BSAL_39825</name>
</gene>
<feature type="chain" id="PRO_5006622732" description="Membrane-associated protein" evidence="2">
    <location>
        <begin position="22"/>
        <end position="678"/>
    </location>
</feature>
<keyword evidence="4" id="KW-1185">Reference proteome</keyword>
<dbReference type="EMBL" id="CYKH01002093">
    <property type="protein sequence ID" value="CUG92919.1"/>
    <property type="molecule type" value="Genomic_DNA"/>
</dbReference>
<keyword evidence="2" id="KW-0732">Signal</keyword>